<dbReference type="Pfam" id="PF09685">
    <property type="entry name" value="MamF_MmsF"/>
    <property type="match status" value="1"/>
</dbReference>
<protein>
    <recommendedName>
        <fullName evidence="8">Chloroplast import component protein (Tic20)</fullName>
    </recommendedName>
</protein>
<gene>
    <name evidence="6" type="ordered locus">Mzhil_1053</name>
</gene>
<evidence type="ECO:0000256" key="2">
    <source>
        <dbReference type="ARBA" id="ARBA00022692"/>
    </source>
</evidence>
<evidence type="ECO:0000256" key="1">
    <source>
        <dbReference type="ARBA" id="ARBA00004141"/>
    </source>
</evidence>
<evidence type="ECO:0000256" key="3">
    <source>
        <dbReference type="ARBA" id="ARBA00022989"/>
    </source>
</evidence>
<dbReference type="HOGENOM" id="CLU_095018_3_0_2"/>
<evidence type="ECO:0000256" key="5">
    <source>
        <dbReference type="SAM" id="Phobius"/>
    </source>
</evidence>
<evidence type="ECO:0000313" key="7">
    <source>
        <dbReference type="Proteomes" id="UP000006622"/>
    </source>
</evidence>
<dbReference type="KEGG" id="mzh:Mzhil_1053"/>
<keyword evidence="2 5" id="KW-0812">Transmembrane</keyword>
<comment type="subcellular location">
    <subcellularLocation>
        <location evidence="1">Membrane</location>
        <topology evidence="1">Multi-pass membrane protein</topology>
    </subcellularLocation>
</comment>
<evidence type="ECO:0000313" key="6">
    <source>
        <dbReference type="EMBL" id="AEH60910.1"/>
    </source>
</evidence>
<evidence type="ECO:0000256" key="4">
    <source>
        <dbReference type="ARBA" id="ARBA00023136"/>
    </source>
</evidence>
<dbReference type="GeneID" id="10822680"/>
<keyword evidence="7" id="KW-1185">Reference proteome</keyword>
<dbReference type="RefSeq" id="WP_013898348.1">
    <property type="nucleotide sequence ID" value="NC_015676.1"/>
</dbReference>
<proteinExistence type="predicted"/>
<keyword evidence="4 5" id="KW-0472">Membrane</keyword>
<dbReference type="GO" id="GO:0016020">
    <property type="term" value="C:membrane"/>
    <property type="evidence" value="ECO:0007669"/>
    <property type="project" value="UniProtKB-SubCell"/>
</dbReference>
<organism evidence="6 7">
    <name type="scientific">Methanosalsum zhilinae (strain DSM 4017 / NBRC 107636 / OCM 62 / WeN5)</name>
    <name type="common">Methanohalophilus zhilinae</name>
    <dbReference type="NCBI Taxonomy" id="679901"/>
    <lineage>
        <taxon>Archaea</taxon>
        <taxon>Methanobacteriati</taxon>
        <taxon>Methanobacteriota</taxon>
        <taxon>Stenosarchaea group</taxon>
        <taxon>Methanomicrobia</taxon>
        <taxon>Methanosarcinales</taxon>
        <taxon>Methanosarcinaceae</taxon>
        <taxon>Methanosalsum</taxon>
    </lineage>
</organism>
<dbReference type="PANTHER" id="PTHR36460">
    <property type="entry name" value="UPF0132 DOMAIN PROTEIN (AFU_ORTHOLOGUE AFUA_3G10255)"/>
    <property type="match status" value="1"/>
</dbReference>
<name>F7XLY2_METZD</name>
<evidence type="ECO:0008006" key="8">
    <source>
        <dbReference type="Google" id="ProtNLM"/>
    </source>
</evidence>
<dbReference type="OrthoDB" id="329551at2157"/>
<dbReference type="InterPro" id="IPR019109">
    <property type="entry name" value="MamF_MmsF"/>
</dbReference>
<dbReference type="PANTHER" id="PTHR36460:SF1">
    <property type="entry name" value="UPF0132 DOMAIN PROTEIN (AFU_ORTHOLOGUE AFUA_3G10255)"/>
    <property type="match status" value="1"/>
</dbReference>
<sequence>MSETSTGLSENIAGVLTYLLGFITGIIFLLIEKENESVRFNAAQSTVLFGGLFILNIILSMIPVIGGLISTLIGLVSLVLWIYLMYMAYTGNLIRLPVISEFADKLNV</sequence>
<dbReference type="AlphaFoldDB" id="F7XLY2"/>
<feature type="transmembrane region" description="Helical" evidence="5">
    <location>
        <begin position="68"/>
        <end position="86"/>
    </location>
</feature>
<keyword evidence="3 5" id="KW-1133">Transmembrane helix</keyword>
<feature type="transmembrane region" description="Helical" evidence="5">
    <location>
        <begin position="12"/>
        <end position="31"/>
    </location>
</feature>
<dbReference type="EMBL" id="CP002101">
    <property type="protein sequence ID" value="AEH60910.1"/>
    <property type="molecule type" value="Genomic_DNA"/>
</dbReference>
<feature type="transmembrane region" description="Helical" evidence="5">
    <location>
        <begin position="43"/>
        <end position="62"/>
    </location>
</feature>
<accession>F7XLY2</accession>
<reference evidence="6" key="1">
    <citation type="submission" date="2010-07" db="EMBL/GenBank/DDBJ databases">
        <title>The complete genome of Methanosalsum zhilinae DSM 4017.</title>
        <authorList>
            <consortium name="US DOE Joint Genome Institute (JGI-PGF)"/>
            <person name="Lucas S."/>
            <person name="Copeland A."/>
            <person name="Lapidus A."/>
            <person name="Glavina del Rio T."/>
            <person name="Dalin E."/>
            <person name="Tice H."/>
            <person name="Bruce D."/>
            <person name="Goodwin L."/>
            <person name="Pitluck S."/>
            <person name="Kyrpides N."/>
            <person name="Mavromatis K."/>
            <person name="Ovchinnikova G."/>
            <person name="Daligault H."/>
            <person name="Detter J.C."/>
            <person name="Han C."/>
            <person name="Tapia R."/>
            <person name="Larimer F."/>
            <person name="Land M."/>
            <person name="Hauser L."/>
            <person name="Markowitz V."/>
            <person name="Cheng J.-F."/>
            <person name="Hugenholtz P."/>
            <person name="Woyke T."/>
            <person name="Wu D."/>
            <person name="Spring S."/>
            <person name="Schueler E."/>
            <person name="Brambilla E."/>
            <person name="Klenk H.-P."/>
            <person name="Eisen J.A."/>
        </authorList>
    </citation>
    <scope>NUCLEOTIDE SEQUENCE</scope>
    <source>
        <strain evidence="6">DSM 4017</strain>
    </source>
</reference>
<dbReference type="Proteomes" id="UP000006622">
    <property type="component" value="Chromosome"/>
</dbReference>